<accession>A0ABR1TFP0</accession>
<dbReference type="EMBL" id="JAQQWK010000003">
    <property type="protein sequence ID" value="KAK8045451.1"/>
    <property type="molecule type" value="Genomic_DNA"/>
</dbReference>
<sequence>MQYYDRSYAFDAAGLANYDMGERLCGTFAILALHLFVILTTLILFLTRTDVSLVGNYWQAVAQVVSDDTAPLLSKAHGMRDKEVKTLMKEYANTEGVIRERGNRRKEFGPR</sequence>
<keyword evidence="1" id="KW-1133">Transmembrane helix</keyword>
<proteinExistence type="predicted"/>
<evidence type="ECO:0000313" key="2">
    <source>
        <dbReference type="EMBL" id="KAK8045451.1"/>
    </source>
</evidence>
<feature type="transmembrane region" description="Helical" evidence="1">
    <location>
        <begin position="28"/>
        <end position="47"/>
    </location>
</feature>
<keyword evidence="1" id="KW-0812">Transmembrane</keyword>
<comment type="caution">
    <text evidence="2">The sequence shown here is derived from an EMBL/GenBank/DDBJ whole genome shotgun (WGS) entry which is preliminary data.</text>
</comment>
<keyword evidence="3" id="KW-1185">Reference proteome</keyword>
<reference evidence="2 3" key="1">
    <citation type="submission" date="2023-01" db="EMBL/GenBank/DDBJ databases">
        <title>Analysis of 21 Apiospora genomes using comparative genomics revels a genus with tremendous synthesis potential of carbohydrate active enzymes and secondary metabolites.</title>
        <authorList>
            <person name="Sorensen T."/>
        </authorList>
    </citation>
    <scope>NUCLEOTIDE SEQUENCE [LARGE SCALE GENOMIC DNA]</scope>
    <source>
        <strain evidence="2 3">CBS 33761</strain>
    </source>
</reference>
<organism evidence="2 3">
    <name type="scientific">Apiospora rasikravindrae</name>
    <dbReference type="NCBI Taxonomy" id="990691"/>
    <lineage>
        <taxon>Eukaryota</taxon>
        <taxon>Fungi</taxon>
        <taxon>Dikarya</taxon>
        <taxon>Ascomycota</taxon>
        <taxon>Pezizomycotina</taxon>
        <taxon>Sordariomycetes</taxon>
        <taxon>Xylariomycetidae</taxon>
        <taxon>Amphisphaeriales</taxon>
        <taxon>Apiosporaceae</taxon>
        <taxon>Apiospora</taxon>
    </lineage>
</organism>
<evidence type="ECO:0000313" key="3">
    <source>
        <dbReference type="Proteomes" id="UP001444661"/>
    </source>
</evidence>
<dbReference type="Proteomes" id="UP001444661">
    <property type="component" value="Unassembled WGS sequence"/>
</dbReference>
<gene>
    <name evidence="2" type="ORF">PG993_005475</name>
</gene>
<protein>
    <submittedName>
        <fullName evidence="2">Uncharacterized protein</fullName>
    </submittedName>
</protein>
<keyword evidence="1" id="KW-0472">Membrane</keyword>
<name>A0ABR1TFP0_9PEZI</name>
<evidence type="ECO:0000256" key="1">
    <source>
        <dbReference type="SAM" id="Phobius"/>
    </source>
</evidence>